<sequence>MLLGRVGTLLPSCSGRVATRRFLAKKAAGGGGGGKKGSGTPKKGPAAIKARGAMPVSKAGKQGSKTGKTGGAAAREAAATTTSTAKAAAAEAAASVKPPPVGGGGGFTKSEMLAARKARKASVTAKTAAAAATAKAAAPAAGAGAGRTGGAGAAASAAGAGGAKGQGKWGWGTKLVAGTSVGLAALGIAWQLKPDEMRKLLDDSPIDHFFIWFMGKWALYSSPVKDKLLLDCPLPPGALPPPTLVLDLEGTLLGTIYTRKKGWRVAKRPGLDAFLKEMSQLYEIVVFTDSMGGLADEWITQMDPQGTISQRVYRDGTRYIDGKYVKDLSALNRPLEQTLIIDDNADCISMQPENAIKVKAFSLEDGSDPTADTALYDLAPFLRALATQGVADFRDVLRPHVGEDSNAVVADFRSKVNAVRQKEDAEKSKGLGGLVRQIAPVVGAGGPAAGMGGMLTSKDIVGDAPETLSPGMAAAAAATAGGKGGGKGGGGSKPLAEKQKGGLWKSLQEGNKEREEDFMRRNEAFQRVMEKRMAREKAKRDEQAQQQ</sequence>
<evidence type="ECO:0000259" key="14">
    <source>
        <dbReference type="PROSITE" id="PS50969"/>
    </source>
</evidence>
<feature type="compositionally biased region" description="Low complexity" evidence="13">
    <location>
        <begin position="57"/>
        <end position="78"/>
    </location>
</feature>
<comment type="subunit">
    <text evidence="12">Component of the TIM23 complex.</text>
</comment>
<feature type="compositionally biased region" description="Gly residues" evidence="13">
    <location>
        <begin position="28"/>
        <end position="37"/>
    </location>
</feature>
<dbReference type="InterPro" id="IPR023214">
    <property type="entry name" value="HAD_sf"/>
</dbReference>
<dbReference type="InterPro" id="IPR036412">
    <property type="entry name" value="HAD-like_sf"/>
</dbReference>
<evidence type="ECO:0000256" key="2">
    <source>
        <dbReference type="ARBA" id="ARBA00006344"/>
    </source>
</evidence>
<evidence type="ECO:0000256" key="9">
    <source>
        <dbReference type="ARBA" id="ARBA00023010"/>
    </source>
</evidence>
<feature type="region of interest" description="Disordered" evidence="13">
    <location>
        <begin position="478"/>
        <end position="522"/>
    </location>
</feature>
<dbReference type="FunFam" id="3.40.50.1000:FF:000019">
    <property type="entry name" value="Mitochondrial import inner membrane translocase subunit TIM50"/>
    <property type="match status" value="1"/>
</dbReference>
<dbReference type="InterPro" id="IPR004274">
    <property type="entry name" value="FCP1_dom"/>
</dbReference>
<dbReference type="SUPFAM" id="SSF56784">
    <property type="entry name" value="HAD-like"/>
    <property type="match status" value="1"/>
</dbReference>
<evidence type="ECO:0000256" key="12">
    <source>
        <dbReference type="RuleBase" id="RU365079"/>
    </source>
</evidence>
<evidence type="ECO:0000256" key="7">
    <source>
        <dbReference type="ARBA" id="ARBA00022946"/>
    </source>
</evidence>
<comment type="function">
    <text evidence="12">Essential component of the TIM23 complex, a complex that mediates the translocation of transit peptide-containing proteins across the mitochondrial inner membrane.</text>
</comment>
<dbReference type="InterPro" id="IPR050365">
    <property type="entry name" value="TIM50"/>
</dbReference>
<dbReference type="InParanoid" id="D8LBI3"/>
<dbReference type="eggNOG" id="KOG2832">
    <property type="taxonomic scope" value="Eukaryota"/>
</dbReference>
<dbReference type="STRING" id="2880.D8LBI3"/>
<keyword evidence="8" id="KW-1133">Transmembrane helix</keyword>
<proteinExistence type="inferred from homology"/>
<dbReference type="GO" id="GO:0015031">
    <property type="term" value="P:protein transport"/>
    <property type="evidence" value="ECO:0007669"/>
    <property type="project" value="UniProtKB-KW"/>
</dbReference>
<evidence type="ECO:0000256" key="4">
    <source>
        <dbReference type="ARBA" id="ARBA00022692"/>
    </source>
</evidence>
<evidence type="ECO:0000256" key="6">
    <source>
        <dbReference type="ARBA" id="ARBA00022927"/>
    </source>
</evidence>
<keyword evidence="6 12" id="KW-0653">Protein transport</keyword>
<feature type="compositionally biased region" description="Low complexity" evidence="13">
    <location>
        <begin position="38"/>
        <end position="47"/>
    </location>
</feature>
<evidence type="ECO:0000256" key="11">
    <source>
        <dbReference type="ARBA" id="ARBA00023136"/>
    </source>
</evidence>
<dbReference type="SMART" id="SM00577">
    <property type="entry name" value="CPDc"/>
    <property type="match status" value="1"/>
</dbReference>
<dbReference type="Pfam" id="PF03031">
    <property type="entry name" value="NIF"/>
    <property type="match status" value="1"/>
</dbReference>
<evidence type="ECO:0000256" key="3">
    <source>
        <dbReference type="ARBA" id="ARBA00022448"/>
    </source>
</evidence>
<feature type="region of interest" description="Disordered" evidence="13">
    <location>
        <begin position="528"/>
        <end position="547"/>
    </location>
</feature>
<dbReference type="Proteomes" id="UP000002630">
    <property type="component" value="Linkage Group LG01"/>
</dbReference>
<dbReference type="OrthoDB" id="287041at2759"/>
<dbReference type="EMBL" id="FN647682">
    <property type="protein sequence ID" value="CBN76692.1"/>
    <property type="molecule type" value="Genomic_DNA"/>
</dbReference>
<keyword evidence="7 12" id="KW-0809">Transit peptide</keyword>
<dbReference type="OMA" id="NADCISM"/>
<comment type="subcellular location">
    <subcellularLocation>
        <location evidence="1 12">Mitochondrion inner membrane</location>
        <topology evidence="1 12">Single-pass membrane protein</topology>
    </subcellularLocation>
</comment>
<evidence type="ECO:0000313" key="15">
    <source>
        <dbReference type="EMBL" id="CBN76692.1"/>
    </source>
</evidence>
<name>D8LBI3_ECTSI</name>
<accession>D8LBI3</accession>
<keyword evidence="5" id="KW-0999">Mitochondrion inner membrane</keyword>
<gene>
    <name evidence="15" type="primary">Tim50</name>
    <name evidence="15" type="ORF">Esi_0000_0471</name>
</gene>
<reference evidence="15 16" key="1">
    <citation type="journal article" date="2010" name="Nature">
        <title>The Ectocarpus genome and the independent evolution of multicellularity in brown algae.</title>
        <authorList>
            <person name="Cock J.M."/>
            <person name="Sterck L."/>
            <person name="Rouze P."/>
            <person name="Scornet D."/>
            <person name="Allen A.E."/>
            <person name="Amoutzias G."/>
            <person name="Anthouard V."/>
            <person name="Artiguenave F."/>
            <person name="Aury J.M."/>
            <person name="Badger J.H."/>
            <person name="Beszteri B."/>
            <person name="Billiau K."/>
            <person name="Bonnet E."/>
            <person name="Bothwell J.H."/>
            <person name="Bowler C."/>
            <person name="Boyen C."/>
            <person name="Brownlee C."/>
            <person name="Carrano C.J."/>
            <person name="Charrier B."/>
            <person name="Cho G.Y."/>
            <person name="Coelho S.M."/>
            <person name="Collen J."/>
            <person name="Corre E."/>
            <person name="Da Silva C."/>
            <person name="Delage L."/>
            <person name="Delaroque N."/>
            <person name="Dittami S.M."/>
            <person name="Doulbeau S."/>
            <person name="Elias M."/>
            <person name="Farnham G."/>
            <person name="Gachon C.M."/>
            <person name="Gschloessl B."/>
            <person name="Heesch S."/>
            <person name="Jabbari K."/>
            <person name="Jubin C."/>
            <person name="Kawai H."/>
            <person name="Kimura K."/>
            <person name="Kloareg B."/>
            <person name="Kupper F.C."/>
            <person name="Lang D."/>
            <person name="Le Bail A."/>
            <person name="Leblanc C."/>
            <person name="Lerouge P."/>
            <person name="Lohr M."/>
            <person name="Lopez P.J."/>
            <person name="Martens C."/>
            <person name="Maumus F."/>
            <person name="Michel G."/>
            <person name="Miranda-Saavedra D."/>
            <person name="Morales J."/>
            <person name="Moreau H."/>
            <person name="Motomura T."/>
            <person name="Nagasato C."/>
            <person name="Napoli C.A."/>
            <person name="Nelson D.R."/>
            <person name="Nyvall-Collen P."/>
            <person name="Peters A.F."/>
            <person name="Pommier C."/>
            <person name="Potin P."/>
            <person name="Poulain J."/>
            <person name="Quesneville H."/>
            <person name="Read B."/>
            <person name="Rensing S.A."/>
            <person name="Ritter A."/>
            <person name="Rousvoal S."/>
            <person name="Samanta M."/>
            <person name="Samson G."/>
            <person name="Schroeder D.C."/>
            <person name="Segurens B."/>
            <person name="Strittmatter M."/>
            <person name="Tonon T."/>
            <person name="Tregear J.W."/>
            <person name="Valentin K."/>
            <person name="von Dassow P."/>
            <person name="Yamagishi T."/>
            <person name="Van de Peer Y."/>
            <person name="Wincker P."/>
        </authorList>
    </citation>
    <scope>NUCLEOTIDE SEQUENCE [LARGE SCALE GENOMIC DNA]</scope>
    <source>
        <strain evidence="16">Ec32 / CCAP1310/4</strain>
    </source>
</reference>
<evidence type="ECO:0000256" key="5">
    <source>
        <dbReference type="ARBA" id="ARBA00022792"/>
    </source>
</evidence>
<keyword evidence="4" id="KW-0812">Transmembrane</keyword>
<evidence type="ECO:0000256" key="1">
    <source>
        <dbReference type="ARBA" id="ARBA00004434"/>
    </source>
</evidence>
<organism evidence="15 16">
    <name type="scientific">Ectocarpus siliculosus</name>
    <name type="common">Brown alga</name>
    <name type="synonym">Conferva siliculosa</name>
    <dbReference type="NCBI Taxonomy" id="2880"/>
    <lineage>
        <taxon>Eukaryota</taxon>
        <taxon>Sar</taxon>
        <taxon>Stramenopiles</taxon>
        <taxon>Ochrophyta</taxon>
        <taxon>PX clade</taxon>
        <taxon>Phaeophyceae</taxon>
        <taxon>Ectocarpales</taxon>
        <taxon>Ectocarpaceae</taxon>
        <taxon>Ectocarpus</taxon>
    </lineage>
</organism>
<keyword evidence="16" id="KW-1185">Reference proteome</keyword>
<dbReference type="PANTHER" id="PTHR12210">
    <property type="entry name" value="DULLARD PROTEIN PHOSPHATASE"/>
    <property type="match status" value="1"/>
</dbReference>
<dbReference type="Gene3D" id="3.40.50.1000">
    <property type="entry name" value="HAD superfamily/HAD-like"/>
    <property type="match status" value="1"/>
</dbReference>
<dbReference type="EMBL" id="FN649726">
    <property type="protein sequence ID" value="CBN76692.1"/>
    <property type="molecule type" value="Genomic_DNA"/>
</dbReference>
<feature type="region of interest" description="Disordered" evidence="13">
    <location>
        <begin position="26"/>
        <end position="78"/>
    </location>
</feature>
<dbReference type="CDD" id="cd07521">
    <property type="entry name" value="HAD_FCP1-like"/>
    <property type="match status" value="1"/>
</dbReference>
<evidence type="ECO:0000256" key="13">
    <source>
        <dbReference type="SAM" id="MobiDB-lite"/>
    </source>
</evidence>
<protein>
    <recommendedName>
        <fullName evidence="12">Mitochondrial import inner membrane translocase subunit TIM50</fullName>
    </recommendedName>
</protein>
<feature type="domain" description="FCP1 homology" evidence="14">
    <location>
        <begin position="237"/>
        <end position="385"/>
    </location>
</feature>
<evidence type="ECO:0000313" key="16">
    <source>
        <dbReference type="Proteomes" id="UP000002630"/>
    </source>
</evidence>
<keyword evidence="3 12" id="KW-0813">Transport</keyword>
<feature type="compositionally biased region" description="Basic and acidic residues" evidence="13">
    <location>
        <begin position="510"/>
        <end position="522"/>
    </location>
</feature>
<keyword evidence="11" id="KW-0472">Membrane</keyword>
<comment type="similarity">
    <text evidence="2 12">Belongs to the TIM50 family.</text>
</comment>
<feature type="compositionally biased region" description="Gly residues" evidence="13">
    <location>
        <begin position="481"/>
        <end position="492"/>
    </location>
</feature>
<keyword evidence="10 12" id="KW-0496">Mitochondrion</keyword>
<keyword evidence="9 12" id="KW-0811">Translocation</keyword>
<evidence type="ECO:0000256" key="10">
    <source>
        <dbReference type="ARBA" id="ARBA00023128"/>
    </source>
</evidence>
<dbReference type="AlphaFoldDB" id="D8LBI3"/>
<dbReference type="PROSITE" id="PS50969">
    <property type="entry name" value="FCP1"/>
    <property type="match status" value="1"/>
</dbReference>
<dbReference type="GO" id="GO:0005744">
    <property type="term" value="C:TIM23 mitochondrial import inner membrane translocase complex"/>
    <property type="evidence" value="ECO:0007669"/>
    <property type="project" value="UniProtKB-UniRule"/>
</dbReference>
<evidence type="ECO:0000256" key="8">
    <source>
        <dbReference type="ARBA" id="ARBA00022989"/>
    </source>
</evidence>